<dbReference type="PROSITE" id="PS50030">
    <property type="entry name" value="UBA"/>
    <property type="match status" value="1"/>
</dbReference>
<keyword evidence="16" id="KW-1185">Reference proteome</keyword>
<dbReference type="Gene3D" id="3.30.310.80">
    <property type="entry name" value="Kinase associated domain 1, KA1"/>
    <property type="match status" value="1"/>
</dbReference>
<comment type="catalytic activity">
    <reaction evidence="8">
        <text>L-threonyl-[protein] + ATP = O-phospho-L-threonyl-[protein] + ADP + H(+)</text>
        <dbReference type="Rhea" id="RHEA:46608"/>
        <dbReference type="Rhea" id="RHEA-COMP:11060"/>
        <dbReference type="Rhea" id="RHEA-COMP:11605"/>
        <dbReference type="ChEBI" id="CHEBI:15378"/>
        <dbReference type="ChEBI" id="CHEBI:30013"/>
        <dbReference type="ChEBI" id="CHEBI:30616"/>
        <dbReference type="ChEBI" id="CHEBI:61977"/>
        <dbReference type="ChEBI" id="CHEBI:456216"/>
        <dbReference type="EC" id="2.7.11.1"/>
    </reaction>
</comment>
<dbReference type="PROSITE" id="PS50011">
    <property type="entry name" value="PROTEIN_KINASE_DOM"/>
    <property type="match status" value="1"/>
</dbReference>
<dbReference type="InterPro" id="IPR028375">
    <property type="entry name" value="KA1/Ssp2_C"/>
</dbReference>
<reference evidence="15" key="1">
    <citation type="submission" date="2022-04" db="EMBL/GenBank/DDBJ databases">
        <title>A functionally conserved STORR gene fusion in Papaver species that diverged 16.8 million years ago.</title>
        <authorList>
            <person name="Catania T."/>
        </authorList>
    </citation>
    <scope>NUCLEOTIDE SEQUENCE</scope>
    <source>
        <strain evidence="15">S-188037</strain>
    </source>
</reference>
<evidence type="ECO:0000256" key="4">
    <source>
        <dbReference type="ARBA" id="ARBA00022679"/>
    </source>
</evidence>
<dbReference type="Gene3D" id="1.10.510.10">
    <property type="entry name" value="Transferase(Phosphotransferase) domain 1"/>
    <property type="match status" value="1"/>
</dbReference>
<evidence type="ECO:0000256" key="5">
    <source>
        <dbReference type="ARBA" id="ARBA00022741"/>
    </source>
</evidence>
<dbReference type="InterPro" id="IPR008271">
    <property type="entry name" value="Ser/Thr_kinase_AS"/>
</dbReference>
<dbReference type="InterPro" id="IPR009060">
    <property type="entry name" value="UBA-like_sf"/>
</dbReference>
<dbReference type="PANTHER" id="PTHR24346:SF82">
    <property type="entry name" value="KP78A-RELATED"/>
    <property type="match status" value="1"/>
</dbReference>
<keyword evidence="6" id="KW-0418">Kinase</keyword>
<accession>A0AAD4XVR8</accession>
<evidence type="ECO:0000256" key="11">
    <source>
        <dbReference type="RuleBase" id="RU000304"/>
    </source>
</evidence>
<dbReference type="Pfam" id="PF00069">
    <property type="entry name" value="Pkinase"/>
    <property type="match status" value="1"/>
</dbReference>
<dbReference type="EMBL" id="JAJJMB010000948">
    <property type="protein sequence ID" value="KAI3960051.1"/>
    <property type="molecule type" value="Genomic_DNA"/>
</dbReference>
<dbReference type="Proteomes" id="UP001202328">
    <property type="component" value="Unassembled WGS sequence"/>
</dbReference>
<dbReference type="SMART" id="SM00220">
    <property type="entry name" value="S_TKc"/>
    <property type="match status" value="1"/>
</dbReference>
<keyword evidence="5 10" id="KW-0547">Nucleotide-binding</keyword>
<evidence type="ECO:0000256" key="10">
    <source>
        <dbReference type="PROSITE-ProRule" id="PRU10141"/>
    </source>
</evidence>
<organism evidence="15 16">
    <name type="scientific">Papaver atlanticum</name>
    <dbReference type="NCBI Taxonomy" id="357466"/>
    <lineage>
        <taxon>Eukaryota</taxon>
        <taxon>Viridiplantae</taxon>
        <taxon>Streptophyta</taxon>
        <taxon>Embryophyta</taxon>
        <taxon>Tracheophyta</taxon>
        <taxon>Spermatophyta</taxon>
        <taxon>Magnoliopsida</taxon>
        <taxon>Ranunculales</taxon>
        <taxon>Papaveraceae</taxon>
        <taxon>Papaveroideae</taxon>
        <taxon>Papaver</taxon>
    </lineage>
</organism>
<evidence type="ECO:0000256" key="6">
    <source>
        <dbReference type="ARBA" id="ARBA00022777"/>
    </source>
</evidence>
<dbReference type="GO" id="GO:0004674">
    <property type="term" value="F:protein serine/threonine kinase activity"/>
    <property type="evidence" value="ECO:0007669"/>
    <property type="project" value="UniProtKB-KW"/>
</dbReference>
<evidence type="ECO:0000256" key="1">
    <source>
        <dbReference type="ARBA" id="ARBA00006234"/>
    </source>
</evidence>
<comment type="catalytic activity">
    <reaction evidence="9">
        <text>L-seryl-[protein] + ATP = O-phospho-L-seryl-[protein] + ADP + H(+)</text>
        <dbReference type="Rhea" id="RHEA:17989"/>
        <dbReference type="Rhea" id="RHEA-COMP:9863"/>
        <dbReference type="Rhea" id="RHEA-COMP:11604"/>
        <dbReference type="ChEBI" id="CHEBI:15378"/>
        <dbReference type="ChEBI" id="CHEBI:29999"/>
        <dbReference type="ChEBI" id="CHEBI:30616"/>
        <dbReference type="ChEBI" id="CHEBI:83421"/>
        <dbReference type="ChEBI" id="CHEBI:456216"/>
        <dbReference type="EC" id="2.7.11.1"/>
    </reaction>
</comment>
<sequence>MDISGSASNTNGGENENAEMSLLHYKLGKTLGIGAFSKVKLADHIPTGIKVAIKIYNRRKLKKMKMNEDKVMREIKAMRLLFMHPHVIRLYEVIVTPCYIYLVTEWAKNGELFDYLVEKGRLQDYEARYLFQQIISGVEYCHSNMVAHRDLKPENLLLDSNDNVKIADFGLSNFMRDGRFLETNCGSWNYAAPEVLSGEPYAGPEVDVWSCGVILYALLCGALPFDDENISNLLRKIKGGSYYLPTHLSTGASDLIPRMLLVDPIKRITISEIRQHPWFQVYLPRNLVVPLPNRKQQTTKIDDRIIQKVVLMGFNRDLVIKSLCSRKQNQATVAYQLLMDNNFNGTTRTSSITHNISVGIHVHKKRALGIQSKAHPQVLMNEVLKALKEMKVCWKKIGSYNMKCCTKWFPPLCPTGENDQCTASHNNVIDDNLAENGARFKSLHIVKFEIQLYKGREEKNYVLDFQRVNGSQVLFLDICAAIFTQVGVI</sequence>
<feature type="domain" description="Protein kinase" evidence="12">
    <location>
        <begin position="25"/>
        <end position="279"/>
    </location>
</feature>
<evidence type="ECO:0000259" key="13">
    <source>
        <dbReference type="PROSITE" id="PS50030"/>
    </source>
</evidence>
<dbReference type="InterPro" id="IPR011009">
    <property type="entry name" value="Kinase-like_dom_sf"/>
</dbReference>
<protein>
    <recommendedName>
        <fullName evidence="2">non-specific serine/threonine protein kinase</fullName>
        <ecNumber evidence="2">2.7.11.1</ecNumber>
    </recommendedName>
</protein>
<name>A0AAD4XVR8_9MAGN</name>
<dbReference type="PROSITE" id="PS00108">
    <property type="entry name" value="PROTEIN_KINASE_ST"/>
    <property type="match status" value="1"/>
</dbReference>
<dbReference type="CDD" id="cd12122">
    <property type="entry name" value="AMPKA_C"/>
    <property type="match status" value="1"/>
</dbReference>
<evidence type="ECO:0000256" key="3">
    <source>
        <dbReference type="ARBA" id="ARBA00022527"/>
    </source>
</evidence>
<dbReference type="InterPro" id="IPR000719">
    <property type="entry name" value="Prot_kinase_dom"/>
</dbReference>
<dbReference type="SUPFAM" id="SSF46934">
    <property type="entry name" value="UBA-like"/>
    <property type="match status" value="1"/>
</dbReference>
<dbReference type="SUPFAM" id="SSF56112">
    <property type="entry name" value="Protein kinase-like (PK-like)"/>
    <property type="match status" value="1"/>
</dbReference>
<dbReference type="PANTHER" id="PTHR24346">
    <property type="entry name" value="MAP/MICROTUBULE AFFINITY-REGULATING KINASE"/>
    <property type="match status" value="1"/>
</dbReference>
<dbReference type="InterPro" id="IPR017441">
    <property type="entry name" value="Protein_kinase_ATP_BS"/>
</dbReference>
<dbReference type="InterPro" id="IPR001772">
    <property type="entry name" value="KA1_dom"/>
</dbReference>
<dbReference type="GO" id="GO:0005524">
    <property type="term" value="F:ATP binding"/>
    <property type="evidence" value="ECO:0007669"/>
    <property type="project" value="UniProtKB-UniRule"/>
</dbReference>
<dbReference type="PROSITE" id="PS00107">
    <property type="entry name" value="PROTEIN_KINASE_ATP"/>
    <property type="match status" value="1"/>
</dbReference>
<feature type="binding site" evidence="10">
    <location>
        <position position="54"/>
    </location>
    <ligand>
        <name>ATP</name>
        <dbReference type="ChEBI" id="CHEBI:30616"/>
    </ligand>
</feature>
<evidence type="ECO:0000259" key="14">
    <source>
        <dbReference type="PROSITE" id="PS50032"/>
    </source>
</evidence>
<feature type="domain" description="UBA" evidence="13">
    <location>
        <begin position="300"/>
        <end position="340"/>
    </location>
</feature>
<dbReference type="GO" id="GO:0035556">
    <property type="term" value="P:intracellular signal transduction"/>
    <property type="evidence" value="ECO:0007669"/>
    <property type="project" value="TreeGrafter"/>
</dbReference>
<evidence type="ECO:0000313" key="16">
    <source>
        <dbReference type="Proteomes" id="UP001202328"/>
    </source>
</evidence>
<evidence type="ECO:0000256" key="9">
    <source>
        <dbReference type="ARBA" id="ARBA00048679"/>
    </source>
</evidence>
<gene>
    <name evidence="15" type="ORF">MKW98_016775</name>
</gene>
<dbReference type="AlphaFoldDB" id="A0AAD4XVR8"/>
<dbReference type="CDD" id="cd14079">
    <property type="entry name" value="STKc_AMPK_alpha"/>
    <property type="match status" value="1"/>
</dbReference>
<proteinExistence type="inferred from homology"/>
<dbReference type="EC" id="2.7.11.1" evidence="2"/>
<dbReference type="InterPro" id="IPR015940">
    <property type="entry name" value="UBA"/>
</dbReference>
<evidence type="ECO:0000313" key="15">
    <source>
        <dbReference type="EMBL" id="KAI3960051.1"/>
    </source>
</evidence>
<feature type="domain" description="KA1" evidence="14">
    <location>
        <begin position="439"/>
        <end position="488"/>
    </location>
</feature>
<keyword evidence="3 11" id="KW-0723">Serine/threonine-protein kinase</keyword>
<dbReference type="CDD" id="cd14335">
    <property type="entry name" value="UBA_SnRK1_plant"/>
    <property type="match status" value="1"/>
</dbReference>
<dbReference type="FunFam" id="1.10.510.10:FF:000407">
    <property type="entry name" value="Non-specific serine/threonine protein kinase"/>
    <property type="match status" value="1"/>
</dbReference>
<comment type="caution">
    <text evidence="15">The sequence shown here is derived from an EMBL/GenBank/DDBJ whole genome shotgun (WGS) entry which is preliminary data.</text>
</comment>
<dbReference type="GO" id="GO:0005737">
    <property type="term" value="C:cytoplasm"/>
    <property type="evidence" value="ECO:0007669"/>
    <property type="project" value="TreeGrafter"/>
</dbReference>
<evidence type="ECO:0000256" key="7">
    <source>
        <dbReference type="ARBA" id="ARBA00022840"/>
    </source>
</evidence>
<evidence type="ECO:0000259" key="12">
    <source>
        <dbReference type="PROSITE" id="PS50011"/>
    </source>
</evidence>
<dbReference type="PROSITE" id="PS50032">
    <property type="entry name" value="KA1"/>
    <property type="match status" value="1"/>
</dbReference>
<evidence type="ECO:0000256" key="2">
    <source>
        <dbReference type="ARBA" id="ARBA00012513"/>
    </source>
</evidence>
<evidence type="ECO:0000256" key="8">
    <source>
        <dbReference type="ARBA" id="ARBA00047899"/>
    </source>
</evidence>
<keyword evidence="4" id="KW-0808">Transferase</keyword>
<keyword evidence="7 10" id="KW-0067">ATP-binding</keyword>
<dbReference type="SUPFAM" id="SSF103243">
    <property type="entry name" value="KA1-like"/>
    <property type="match status" value="1"/>
</dbReference>
<dbReference type="Pfam" id="PF02149">
    <property type="entry name" value="KA1"/>
    <property type="match status" value="1"/>
</dbReference>
<comment type="similarity">
    <text evidence="1">Belongs to the protein kinase superfamily. CAMK Ser/Thr protein kinase family. SNF1 subfamily.</text>
</comment>
<dbReference type="FunFam" id="3.30.200.20:FF:000003">
    <property type="entry name" value="Non-specific serine/threonine protein kinase"/>
    <property type="match status" value="1"/>
</dbReference>